<comment type="cofactor">
    <cofactor evidence="1 8">
        <name>Mg(2+)</name>
        <dbReference type="ChEBI" id="CHEBI:18420"/>
    </cofactor>
</comment>
<evidence type="ECO:0000313" key="13">
    <source>
        <dbReference type="Proteomes" id="UP001565200"/>
    </source>
</evidence>
<dbReference type="CDD" id="cd00091">
    <property type="entry name" value="NUC"/>
    <property type="match status" value="1"/>
</dbReference>
<evidence type="ECO:0000256" key="7">
    <source>
        <dbReference type="ARBA" id="ARBA00022842"/>
    </source>
</evidence>
<dbReference type="SMART" id="SM00477">
    <property type="entry name" value="NUC"/>
    <property type="match status" value="1"/>
</dbReference>
<evidence type="ECO:0000313" key="12">
    <source>
        <dbReference type="EMBL" id="MEY8244895.1"/>
    </source>
</evidence>
<comment type="caution">
    <text evidence="12">The sequence shown here is derived from an EMBL/GenBank/DDBJ whole genome shotgun (WGS) entry which is preliminary data.</text>
</comment>
<evidence type="ECO:0000259" key="10">
    <source>
        <dbReference type="SMART" id="SM00477"/>
    </source>
</evidence>
<comment type="similarity">
    <text evidence="2 8">Belongs to the DNA/RNA non-specific endonuclease family.</text>
</comment>
<keyword evidence="5 8" id="KW-0255">Endonuclease</keyword>
<evidence type="ECO:0000256" key="2">
    <source>
        <dbReference type="ARBA" id="ARBA00010052"/>
    </source>
</evidence>
<keyword evidence="3 8" id="KW-0540">Nuclease</keyword>
<dbReference type="EMBL" id="JBCLPP010000009">
    <property type="protein sequence ID" value="MEY8244895.1"/>
    <property type="molecule type" value="Genomic_DNA"/>
</dbReference>
<evidence type="ECO:0000256" key="9">
    <source>
        <dbReference type="SAM" id="SignalP"/>
    </source>
</evidence>
<dbReference type="Proteomes" id="UP001565200">
    <property type="component" value="Unassembled WGS sequence"/>
</dbReference>
<evidence type="ECO:0000256" key="4">
    <source>
        <dbReference type="ARBA" id="ARBA00022723"/>
    </source>
</evidence>
<dbReference type="InterPro" id="IPR040255">
    <property type="entry name" value="Non-specific_endonuclease"/>
</dbReference>
<accession>A0ABV4CXD9</accession>
<proteinExistence type="inferred from homology"/>
<feature type="chain" id="PRO_5046711538" description="Endonuclease" evidence="9">
    <location>
        <begin position="21"/>
        <end position="268"/>
    </location>
</feature>
<protein>
    <recommendedName>
        <fullName evidence="8">Endonuclease</fullName>
        <ecNumber evidence="8">3.1.30.-</ecNumber>
    </recommendedName>
</protein>
<dbReference type="EC" id="3.1.30.-" evidence="8"/>
<dbReference type="Pfam" id="PF01223">
    <property type="entry name" value="Endonuclease_NS"/>
    <property type="match status" value="1"/>
</dbReference>
<dbReference type="InterPro" id="IPR020821">
    <property type="entry name" value="ENPP1-3/EXOG-like_nuc-like"/>
</dbReference>
<evidence type="ECO:0000256" key="5">
    <source>
        <dbReference type="ARBA" id="ARBA00022759"/>
    </source>
</evidence>
<dbReference type="PANTHER" id="PTHR13966">
    <property type="entry name" value="ENDONUCLEASE RELATED"/>
    <property type="match status" value="1"/>
</dbReference>
<dbReference type="SUPFAM" id="SSF54060">
    <property type="entry name" value="His-Me finger endonucleases"/>
    <property type="match status" value="1"/>
</dbReference>
<dbReference type="Gene3D" id="3.40.570.10">
    <property type="entry name" value="Extracellular Endonuclease, subunit A"/>
    <property type="match status" value="1"/>
</dbReference>
<evidence type="ECO:0000256" key="1">
    <source>
        <dbReference type="ARBA" id="ARBA00001946"/>
    </source>
</evidence>
<evidence type="ECO:0000259" key="11">
    <source>
        <dbReference type="SMART" id="SM00892"/>
    </source>
</evidence>
<name>A0ABV4CXD9_9BACT</name>
<feature type="domain" description="ENPP1-3/EXOG-like endonuclease/phosphodiesterase" evidence="10">
    <location>
        <begin position="55"/>
        <end position="247"/>
    </location>
</feature>
<keyword evidence="4 8" id="KW-0479">Metal-binding</keyword>
<feature type="signal peptide" evidence="9">
    <location>
        <begin position="1"/>
        <end position="20"/>
    </location>
</feature>
<evidence type="ECO:0000256" key="8">
    <source>
        <dbReference type="RuleBase" id="RU366055"/>
    </source>
</evidence>
<dbReference type="PROSITE" id="PS01070">
    <property type="entry name" value="NUCLEASE_NON_SPEC"/>
    <property type="match status" value="1"/>
</dbReference>
<organism evidence="12 13">
    <name type="scientific">Heminiphilus faecis</name>
    <dbReference type="NCBI Taxonomy" id="2601703"/>
    <lineage>
        <taxon>Bacteria</taxon>
        <taxon>Pseudomonadati</taxon>
        <taxon>Bacteroidota</taxon>
        <taxon>Bacteroidia</taxon>
        <taxon>Bacteroidales</taxon>
        <taxon>Muribaculaceae</taxon>
        <taxon>Heminiphilus</taxon>
    </lineage>
</organism>
<dbReference type="PANTHER" id="PTHR13966:SF5">
    <property type="entry name" value="ENDONUCLEASE G, MITOCHONDRIAL"/>
    <property type="match status" value="1"/>
</dbReference>
<dbReference type="RefSeq" id="WP_369863265.1">
    <property type="nucleotide sequence ID" value="NZ_JBCLPP010000009.1"/>
</dbReference>
<dbReference type="InterPro" id="IPR044929">
    <property type="entry name" value="DNA/RNA_non-sp_Endonuclease_sf"/>
</dbReference>
<feature type="domain" description="DNA/RNA non-specific endonuclease/pyrophosphatase/phosphodiesterase" evidence="11">
    <location>
        <begin position="54"/>
        <end position="247"/>
    </location>
</feature>
<sequence length="268" mass="29400">MKKKIMFAFALLCVFCRSIAGCSGDNPEQSAAPEHIAGLEKVITAAGLPEQIVGYEGMLVSFNKDAHVPNWVAWELTADEVAGTVPRAKDFLVDNSVEGCALPKDYSYSGYDRGHMAPAGDMNWSETAMQQSFYMTNICPQNNDLNSGAWMRLEEKCRTWALADSAIMIVAGPVLSDELTETIGDTGVAVPRRFFKVILSPYANPPRGIAFIMDNGKVSGGMQAASVTIDEVERITGHDFFSVLPDDVEAQVESECRFHYWSTLKPKK</sequence>
<keyword evidence="13" id="KW-1185">Reference proteome</keyword>
<keyword evidence="6 8" id="KW-0378">Hydrolase</keyword>
<keyword evidence="9" id="KW-0732">Signal</keyword>
<keyword evidence="7" id="KW-0460">Magnesium</keyword>
<gene>
    <name evidence="12" type="ORF">AAK873_04565</name>
</gene>
<evidence type="ECO:0000256" key="3">
    <source>
        <dbReference type="ARBA" id="ARBA00022722"/>
    </source>
</evidence>
<dbReference type="SMART" id="SM00892">
    <property type="entry name" value="Endonuclease_NS"/>
    <property type="match status" value="1"/>
</dbReference>
<reference evidence="12 13" key="1">
    <citation type="submission" date="2024-03" db="EMBL/GenBank/DDBJ databases">
        <title>Mouse gut bacterial collection (mGBC) of GemPharmatech.</title>
        <authorList>
            <person name="He Y."/>
            <person name="Dong L."/>
            <person name="Wu D."/>
            <person name="Gao X."/>
            <person name="Lin Z."/>
        </authorList>
    </citation>
    <scope>NUCLEOTIDE SEQUENCE [LARGE SCALE GENOMIC DNA]</scope>
    <source>
        <strain evidence="12 13">54-13</strain>
    </source>
</reference>
<dbReference type="InterPro" id="IPR044925">
    <property type="entry name" value="His-Me_finger_sf"/>
</dbReference>
<dbReference type="InterPro" id="IPR001604">
    <property type="entry name" value="Endo_G_ENPP1-like_dom"/>
</dbReference>
<dbReference type="InterPro" id="IPR018524">
    <property type="entry name" value="DNA/RNA_endonuclease_AS"/>
</dbReference>
<dbReference type="GO" id="GO:0004519">
    <property type="term" value="F:endonuclease activity"/>
    <property type="evidence" value="ECO:0007669"/>
    <property type="project" value="UniProtKB-KW"/>
</dbReference>
<evidence type="ECO:0000256" key="6">
    <source>
        <dbReference type="ARBA" id="ARBA00022801"/>
    </source>
</evidence>